<dbReference type="EMBL" id="CP029192">
    <property type="protein sequence ID" value="QES32224.1"/>
    <property type="molecule type" value="Genomic_DNA"/>
</dbReference>
<protein>
    <submittedName>
        <fullName evidence="1">Uncharacterized protein</fullName>
    </submittedName>
</protein>
<name>A0A5P2BP55_STRVZ</name>
<gene>
    <name evidence="1" type="ORF">DEJ48_01230</name>
</gene>
<proteinExistence type="predicted"/>
<dbReference type="RefSeq" id="WP_150213638.1">
    <property type="nucleotide sequence ID" value="NZ_CP029192.1"/>
</dbReference>
<evidence type="ECO:0000313" key="1">
    <source>
        <dbReference type="EMBL" id="QES32224.1"/>
    </source>
</evidence>
<dbReference type="OrthoDB" id="4242739at2"/>
<accession>A0A5P2BP55</accession>
<evidence type="ECO:0000313" key="2">
    <source>
        <dbReference type="Proteomes" id="UP000322927"/>
    </source>
</evidence>
<dbReference type="Proteomes" id="UP000322927">
    <property type="component" value="Chromosome"/>
</dbReference>
<dbReference type="AlphaFoldDB" id="A0A5P2BP55"/>
<organism evidence="1 2">
    <name type="scientific">Streptomyces venezuelae</name>
    <dbReference type="NCBI Taxonomy" id="54571"/>
    <lineage>
        <taxon>Bacteria</taxon>
        <taxon>Bacillati</taxon>
        <taxon>Actinomycetota</taxon>
        <taxon>Actinomycetes</taxon>
        <taxon>Kitasatosporales</taxon>
        <taxon>Streptomycetaceae</taxon>
        <taxon>Streptomyces</taxon>
    </lineage>
</organism>
<reference evidence="1 2" key="1">
    <citation type="submission" date="2018-05" db="EMBL/GenBank/DDBJ databases">
        <title>Streptomyces venezuelae.</title>
        <authorList>
            <person name="Kim W."/>
            <person name="Lee N."/>
            <person name="Cho B.-K."/>
        </authorList>
    </citation>
    <scope>NUCLEOTIDE SEQUENCE [LARGE SCALE GENOMIC DNA]</scope>
    <source>
        <strain evidence="1 2">ATCC 14584</strain>
    </source>
</reference>
<sequence>MERVDRRRRLSCLGVALLALILLGGSVAWLFRDELFHPFGDVRACEGSDAELPGVIVAGGATLPADASDVHYYTKGGTVEVTFTSDRVPDYLHRTGILPEDGDLFDEKYGEKGVAADEIELPEGLCGSSLRGPVRDFHPTGPGGHAVSVTVETSPIAPDLLRSPARTVITFDLP</sequence>